<keyword evidence="12" id="KW-0460">Magnesium</keyword>
<dbReference type="PROSITE" id="PS51483">
    <property type="entry name" value="B5"/>
    <property type="match status" value="1"/>
</dbReference>
<comment type="similarity">
    <text evidence="3">Belongs to the phenylalanyl-tRNA synthetase beta subunit family. Type 2 subfamily.</text>
</comment>
<dbReference type="Pfam" id="PF03484">
    <property type="entry name" value="B5"/>
    <property type="match status" value="1"/>
</dbReference>
<dbReference type="GO" id="GO:0009328">
    <property type="term" value="C:phenylalanine-tRNA ligase complex"/>
    <property type="evidence" value="ECO:0000318"/>
    <property type="project" value="GO_Central"/>
</dbReference>
<evidence type="ECO:0000256" key="9">
    <source>
        <dbReference type="ARBA" id="ARBA00022723"/>
    </source>
</evidence>
<keyword evidence="14" id="KW-0030">Aminoacyl-tRNA synthetase</keyword>
<dbReference type="SUPFAM" id="SSF55681">
    <property type="entry name" value="Class II aaRS and biotin synthetases"/>
    <property type="match status" value="1"/>
</dbReference>
<dbReference type="GO" id="GO:0005524">
    <property type="term" value="F:ATP binding"/>
    <property type="evidence" value="ECO:0007669"/>
    <property type="project" value="UniProtKB-KW"/>
</dbReference>
<dbReference type="FunFam" id="3.30.930.10:FF:000052">
    <property type="entry name" value="Phenylalanyl-tRNA synthetase, beta subunit"/>
    <property type="match status" value="1"/>
</dbReference>
<dbReference type="GO" id="GO:0006432">
    <property type="term" value="P:phenylalanyl-tRNA aminoacylation"/>
    <property type="evidence" value="ECO:0000318"/>
    <property type="project" value="GO_Central"/>
</dbReference>
<dbReference type="InterPro" id="IPR045864">
    <property type="entry name" value="aa-tRNA-synth_II/BPL/LPL"/>
</dbReference>
<dbReference type="SMART" id="SM00874">
    <property type="entry name" value="B5"/>
    <property type="match status" value="1"/>
</dbReference>
<keyword evidence="13" id="KW-0648">Protein biosynthesis</keyword>
<evidence type="ECO:0000256" key="12">
    <source>
        <dbReference type="ARBA" id="ARBA00022842"/>
    </source>
</evidence>
<evidence type="ECO:0000256" key="15">
    <source>
        <dbReference type="ARBA" id="ARBA00033189"/>
    </source>
</evidence>
<reference evidence="18 19" key="1">
    <citation type="journal article" date="2004" name="Science">
        <title>The Ashbya gossypii genome as a tool for mapping the ancient Saccharomyces cerevisiae genome.</title>
        <authorList>
            <person name="Dietrich F.S."/>
            <person name="Voegeli S."/>
            <person name="Brachat S."/>
            <person name="Lerch A."/>
            <person name="Gates K."/>
            <person name="Steiner S."/>
            <person name="Mohr C."/>
            <person name="Pohlmann R."/>
            <person name="Luedi P."/>
            <person name="Choi S."/>
            <person name="Wing R.A."/>
            <person name="Flavier A."/>
            <person name="Gaffney T.D."/>
            <person name="Philippsen P."/>
        </authorList>
    </citation>
    <scope>NUCLEOTIDE SEQUENCE [LARGE SCALE GENOMIC DNA]</scope>
    <source>
        <strain evidence="19">ATCC 10895 / CBS 109.51 / FGSC 9923 / NRRL Y-1056</strain>
    </source>
</reference>
<dbReference type="InterPro" id="IPR045060">
    <property type="entry name" value="Phe-tRNA-ligase_IIc_bsu"/>
</dbReference>
<accession>Q75BQ2</accession>
<dbReference type="InterPro" id="IPR009061">
    <property type="entry name" value="DNA-bd_dom_put_sf"/>
</dbReference>
<dbReference type="Proteomes" id="UP000000591">
    <property type="component" value="Chromosome III"/>
</dbReference>
<dbReference type="Gene3D" id="3.50.40.10">
    <property type="entry name" value="Phenylalanyl-trna Synthetase, Chain B, domain 3"/>
    <property type="match status" value="1"/>
</dbReference>
<dbReference type="SMART" id="SM00873">
    <property type="entry name" value="B3_4"/>
    <property type="match status" value="1"/>
</dbReference>
<sequence length="595" mass="67206">MPTISVYKQQLFDLLGKNYSNEEFDELCFEFGIELDEDTTEEALKNNEEPELKIEIGANRYDLLCIEGIAQSLNEYVGRAETPKYKLAAPTTKLYIEPSTEQIRPYAAAAILRNIKFDERSYASFIALQDKLHSNLCRNRTLVAMGTHDLDSIQGPFHYKALPPTDFKFVPLFQSKELTGKEVVDLYKTPEQKNNLGRFVHIIENSPVYPVIFDSQDQVCSLPPLINSERSKISIDTRNVFIEVTATDRTKAEVVLNQLVAMFSRYCEDKFSVEAVEIVSEHNNESRITPNFTERKINVSAEYINSCLGLQLSLEEICACLKKMSLHGKPAGNDKDTIEVSIPITRPDILHPCDVLEDAAVGYGYNNLPKHNKLSNANFVAAPLPINKVSDIFRIASSQASWLEVLPLTLCSHDENFKFLRLEDDGTTAVKLANPKTAEYQVVRTSLLSGILKTVRENRKQALPIKVFESGDVVFKNPALERKAYNERHWAAVYVGKNSGFEIIQGLLGKIMQTFRTSWLPDYGKDSDGRGYWIEEDTSIPTYFPGRGAKVMFRSRQGAEVKQIGHLGVLHPEVMNNFEIPYAGSYVELNSEVFL</sequence>
<comment type="subcellular location">
    <subcellularLocation>
        <location evidence="2">Cytoplasm</location>
    </subcellularLocation>
</comment>
<dbReference type="OrthoDB" id="1698572at2759"/>
<dbReference type="GO" id="GO:1990825">
    <property type="term" value="F:sequence-specific mRNA binding"/>
    <property type="evidence" value="ECO:0007669"/>
    <property type="project" value="EnsemblFungi"/>
</dbReference>
<evidence type="ECO:0000256" key="3">
    <source>
        <dbReference type="ARBA" id="ARBA00007438"/>
    </source>
</evidence>
<keyword evidence="11" id="KW-0067">ATP-binding</keyword>
<keyword evidence="19" id="KW-1185">Reference proteome</keyword>
<dbReference type="Pfam" id="PF17759">
    <property type="entry name" value="tRNA_synthFbeta"/>
    <property type="match status" value="1"/>
</dbReference>
<dbReference type="InterPro" id="IPR005146">
    <property type="entry name" value="B3/B4_tRNA-bd"/>
</dbReference>
<dbReference type="NCBIfam" id="TIGR00471">
    <property type="entry name" value="pheT_arch"/>
    <property type="match status" value="1"/>
</dbReference>
<dbReference type="Gene3D" id="3.30.930.10">
    <property type="entry name" value="Bira Bifunctional Protein, Domain 2"/>
    <property type="match status" value="1"/>
</dbReference>
<keyword evidence="8" id="KW-0436">Ligase</keyword>
<dbReference type="FunFam" id="3.30.56.10:FF:000004">
    <property type="entry name" value="Phenylalanyl-tRNA synthetase, beta subunit"/>
    <property type="match status" value="1"/>
</dbReference>
<dbReference type="InterPro" id="IPR005147">
    <property type="entry name" value="tRNA_synthase_B5-dom"/>
</dbReference>
<dbReference type="KEGG" id="ago:AGOS_ACR219W"/>
<dbReference type="FunFam" id="3.50.40.10:FF:000002">
    <property type="entry name" value="phenylalanine--tRNA ligase beta subunit"/>
    <property type="match status" value="1"/>
</dbReference>
<evidence type="ECO:0000313" key="18">
    <source>
        <dbReference type="EMBL" id="AAS51445.2"/>
    </source>
</evidence>
<keyword evidence="7" id="KW-0963">Cytoplasm</keyword>
<dbReference type="RefSeq" id="NP_983621.2">
    <property type="nucleotide sequence ID" value="NM_208974.2"/>
</dbReference>
<keyword evidence="10" id="KW-0547">Nucleotide-binding</keyword>
<dbReference type="FunFam" id="3.30.56.10:FF:000006">
    <property type="entry name" value="Phenylalanyl-tRNA synthetase subunit beta"/>
    <property type="match status" value="1"/>
</dbReference>
<evidence type="ECO:0000256" key="11">
    <source>
        <dbReference type="ARBA" id="ARBA00022840"/>
    </source>
</evidence>
<dbReference type="InterPro" id="IPR004531">
    <property type="entry name" value="Phe-tRNA-synth_IIc_bsu_arc_euk"/>
</dbReference>
<evidence type="ECO:0000256" key="7">
    <source>
        <dbReference type="ARBA" id="ARBA00022490"/>
    </source>
</evidence>
<dbReference type="GO" id="GO:0000287">
    <property type="term" value="F:magnesium ion binding"/>
    <property type="evidence" value="ECO:0007669"/>
    <property type="project" value="InterPro"/>
</dbReference>
<comment type="cofactor">
    <cofactor evidence="1">
        <name>Mg(2+)</name>
        <dbReference type="ChEBI" id="CHEBI:18420"/>
    </cofactor>
</comment>
<dbReference type="Gene3D" id="3.30.56.10">
    <property type="match status" value="2"/>
</dbReference>
<evidence type="ECO:0000259" key="17">
    <source>
        <dbReference type="PROSITE" id="PS51483"/>
    </source>
</evidence>
<evidence type="ECO:0000256" key="14">
    <source>
        <dbReference type="ARBA" id="ARBA00023146"/>
    </source>
</evidence>
<dbReference type="eggNOG" id="KOG2472">
    <property type="taxonomic scope" value="Eukaryota"/>
</dbReference>
<dbReference type="HOGENOM" id="CLU_020279_2_0_1"/>
<dbReference type="STRING" id="284811.Q75BQ2"/>
<dbReference type="AlphaFoldDB" id="Q75BQ2"/>
<evidence type="ECO:0000256" key="13">
    <source>
        <dbReference type="ARBA" id="ARBA00022917"/>
    </source>
</evidence>
<dbReference type="CDD" id="cd00769">
    <property type="entry name" value="PheRS_beta_core"/>
    <property type="match status" value="1"/>
</dbReference>
<name>Q75BQ2_EREGS</name>
<dbReference type="Pfam" id="PF18262">
    <property type="entry name" value="PhetRS_B1"/>
    <property type="match status" value="1"/>
</dbReference>
<evidence type="ECO:0000256" key="6">
    <source>
        <dbReference type="ARBA" id="ARBA00017032"/>
    </source>
</evidence>
<evidence type="ECO:0000313" key="19">
    <source>
        <dbReference type="Proteomes" id="UP000000591"/>
    </source>
</evidence>
<keyword evidence="9" id="KW-0479">Metal-binding</keyword>
<dbReference type="FunCoup" id="Q75BQ2">
    <property type="interactions" value="1157"/>
</dbReference>
<dbReference type="OMA" id="FPGRCAN"/>
<evidence type="ECO:0000256" key="10">
    <source>
        <dbReference type="ARBA" id="ARBA00022741"/>
    </source>
</evidence>
<dbReference type="InterPro" id="IPR041616">
    <property type="entry name" value="PheRS_beta_core"/>
</dbReference>
<dbReference type="InterPro" id="IPR020825">
    <property type="entry name" value="Phe-tRNA_synthase-like_B3/B4"/>
</dbReference>
<dbReference type="GO" id="GO:0004826">
    <property type="term" value="F:phenylalanine-tRNA ligase activity"/>
    <property type="evidence" value="ECO:0007669"/>
    <property type="project" value="UniProtKB-EC"/>
</dbReference>
<feature type="domain" description="B5" evidence="17">
    <location>
        <begin position="292"/>
        <end position="370"/>
    </location>
</feature>
<reference evidence="19" key="2">
    <citation type="journal article" date="2013" name="G3 (Bethesda)">
        <title>Genomes of Ashbya fungi isolated from insects reveal four mating-type loci, numerous translocations, lack of transposons, and distinct gene duplications.</title>
        <authorList>
            <person name="Dietrich F.S."/>
            <person name="Voegeli S."/>
            <person name="Kuo S."/>
            <person name="Philippsen P."/>
        </authorList>
    </citation>
    <scope>GENOME REANNOTATION</scope>
    <source>
        <strain evidence="19">ATCC 10895 / CBS 109.51 / FGSC 9923 / NRRL Y-1056</strain>
    </source>
</reference>
<evidence type="ECO:0000256" key="5">
    <source>
        <dbReference type="ARBA" id="ARBA00012814"/>
    </source>
</evidence>
<protein>
    <recommendedName>
        <fullName evidence="6">Phenylalanine--tRNA ligase beta subunit</fullName>
        <ecNumber evidence="5">6.1.1.20</ecNumber>
    </recommendedName>
    <alternativeName>
        <fullName evidence="15">Phenylalanyl-tRNA synthetase beta subunit</fullName>
    </alternativeName>
</protein>
<evidence type="ECO:0000256" key="2">
    <source>
        <dbReference type="ARBA" id="ARBA00004496"/>
    </source>
</evidence>
<organism evidence="18 19">
    <name type="scientific">Eremothecium gossypii (strain ATCC 10895 / CBS 109.51 / FGSC 9923 / NRRL Y-1056)</name>
    <name type="common">Yeast</name>
    <name type="synonym">Ashbya gossypii</name>
    <dbReference type="NCBI Taxonomy" id="284811"/>
    <lineage>
        <taxon>Eukaryota</taxon>
        <taxon>Fungi</taxon>
        <taxon>Dikarya</taxon>
        <taxon>Ascomycota</taxon>
        <taxon>Saccharomycotina</taxon>
        <taxon>Saccharomycetes</taxon>
        <taxon>Saccharomycetales</taxon>
        <taxon>Saccharomycetaceae</taxon>
        <taxon>Eremothecium</taxon>
    </lineage>
</organism>
<dbReference type="EMBL" id="AE016816">
    <property type="protein sequence ID" value="AAS51445.2"/>
    <property type="molecule type" value="Genomic_DNA"/>
</dbReference>
<proteinExistence type="inferred from homology"/>
<dbReference type="InParanoid" id="Q75BQ2"/>
<dbReference type="InterPro" id="IPR040659">
    <property type="entry name" value="PhetRS_B1"/>
</dbReference>
<dbReference type="GeneID" id="4619753"/>
<gene>
    <name evidence="18" type="ORF">AGOS_ACR219W</name>
</gene>
<comment type="catalytic activity">
    <reaction evidence="16">
        <text>tRNA(Phe) + L-phenylalanine + ATP = L-phenylalanyl-tRNA(Phe) + AMP + diphosphate + H(+)</text>
        <dbReference type="Rhea" id="RHEA:19413"/>
        <dbReference type="Rhea" id="RHEA-COMP:9668"/>
        <dbReference type="Rhea" id="RHEA-COMP:9699"/>
        <dbReference type="ChEBI" id="CHEBI:15378"/>
        <dbReference type="ChEBI" id="CHEBI:30616"/>
        <dbReference type="ChEBI" id="CHEBI:33019"/>
        <dbReference type="ChEBI" id="CHEBI:58095"/>
        <dbReference type="ChEBI" id="CHEBI:78442"/>
        <dbReference type="ChEBI" id="CHEBI:78531"/>
        <dbReference type="ChEBI" id="CHEBI:456215"/>
        <dbReference type="EC" id="6.1.1.20"/>
    </reaction>
</comment>
<evidence type="ECO:0000256" key="8">
    <source>
        <dbReference type="ARBA" id="ARBA00022598"/>
    </source>
</evidence>
<dbReference type="SUPFAM" id="SSF56037">
    <property type="entry name" value="PheT/TilS domain"/>
    <property type="match status" value="1"/>
</dbReference>
<dbReference type="PANTHER" id="PTHR10947">
    <property type="entry name" value="PHENYLALANYL-TRNA SYNTHETASE BETA CHAIN AND LEUCINE-RICH REPEAT-CONTAINING PROTEIN 47"/>
    <property type="match status" value="1"/>
</dbReference>
<evidence type="ECO:0000256" key="16">
    <source>
        <dbReference type="ARBA" id="ARBA00049255"/>
    </source>
</evidence>
<dbReference type="SUPFAM" id="SSF46955">
    <property type="entry name" value="Putative DNA-binding domain"/>
    <property type="match status" value="2"/>
</dbReference>
<dbReference type="PANTHER" id="PTHR10947:SF0">
    <property type="entry name" value="PHENYLALANINE--TRNA LIGASE BETA SUBUNIT"/>
    <property type="match status" value="1"/>
</dbReference>
<evidence type="ECO:0000256" key="4">
    <source>
        <dbReference type="ARBA" id="ARBA00011209"/>
    </source>
</evidence>
<comment type="subunit">
    <text evidence="4">Tetramer of two alpha and two beta subunits.</text>
</comment>
<dbReference type="EC" id="6.1.1.20" evidence="5"/>
<dbReference type="Pfam" id="PF03483">
    <property type="entry name" value="B3_4"/>
    <property type="match status" value="1"/>
</dbReference>
<evidence type="ECO:0000256" key="1">
    <source>
        <dbReference type="ARBA" id="ARBA00001946"/>
    </source>
</evidence>